<dbReference type="InterPro" id="IPR011711">
    <property type="entry name" value="GntR_C"/>
</dbReference>
<dbReference type="CDD" id="cd07377">
    <property type="entry name" value="WHTH_GntR"/>
    <property type="match status" value="1"/>
</dbReference>
<protein>
    <submittedName>
        <fullName evidence="5">GntR family transcriptional regulator</fullName>
    </submittedName>
</protein>
<dbReference type="SMART" id="SM00345">
    <property type="entry name" value="HTH_GNTR"/>
    <property type="match status" value="1"/>
</dbReference>
<proteinExistence type="predicted"/>
<gene>
    <name evidence="5" type="ORF">TH19_19190</name>
</gene>
<accession>A0A367W2K0</accession>
<dbReference type="Pfam" id="PF07729">
    <property type="entry name" value="FCD"/>
    <property type="match status" value="1"/>
</dbReference>
<keyword evidence="2" id="KW-0238">DNA-binding</keyword>
<dbReference type="EMBL" id="JPWF01000015">
    <property type="protein sequence ID" value="RCK32411.1"/>
    <property type="molecule type" value="Genomic_DNA"/>
</dbReference>
<dbReference type="PROSITE" id="PS50949">
    <property type="entry name" value="HTH_GNTR"/>
    <property type="match status" value="1"/>
</dbReference>
<dbReference type="InterPro" id="IPR000524">
    <property type="entry name" value="Tscrpt_reg_HTH_GntR"/>
</dbReference>
<dbReference type="Pfam" id="PF00392">
    <property type="entry name" value="GntR"/>
    <property type="match status" value="1"/>
</dbReference>
<keyword evidence="3" id="KW-0804">Transcription</keyword>
<evidence type="ECO:0000256" key="1">
    <source>
        <dbReference type="ARBA" id="ARBA00023015"/>
    </source>
</evidence>
<sequence length="217" mass="24564">MSKKQEKPSGSSVYDMLLDAIDCGDLSPGSRLREVEIAERFGISRTPVREALKRLEQQGLVTHEPHHGAVVTVLDYREVGELYLVREVMEGTAARLAALHATDVEINVLREMVEADREFTDNPGELMRRNKLFHRQIHLLARNRFLDDLLENMRVSLVLLAGTTLAIQNRGAQSLDEHQEIVDAIARRDPDAAEKAARAHINNAYRARIRLQAELEQ</sequence>
<dbReference type="PRINTS" id="PR00035">
    <property type="entry name" value="HTHGNTR"/>
</dbReference>
<dbReference type="AlphaFoldDB" id="A0A367W2K0"/>
<evidence type="ECO:0000256" key="2">
    <source>
        <dbReference type="ARBA" id="ARBA00023125"/>
    </source>
</evidence>
<dbReference type="GO" id="GO:0043565">
    <property type="term" value="F:sequence-specific DNA binding"/>
    <property type="evidence" value="ECO:0007669"/>
    <property type="project" value="InterPro"/>
</dbReference>
<name>A0A367W2K0_9PROT</name>
<keyword evidence="1" id="KW-0805">Transcription regulation</keyword>
<dbReference type="InterPro" id="IPR008920">
    <property type="entry name" value="TF_FadR/GntR_C"/>
</dbReference>
<dbReference type="PANTHER" id="PTHR43537">
    <property type="entry name" value="TRANSCRIPTIONAL REGULATOR, GNTR FAMILY"/>
    <property type="match status" value="1"/>
</dbReference>
<comment type="caution">
    <text evidence="5">The sequence shown here is derived from an EMBL/GenBank/DDBJ whole genome shotgun (WGS) entry which is preliminary data.</text>
</comment>
<dbReference type="Gene3D" id="1.10.10.10">
    <property type="entry name" value="Winged helix-like DNA-binding domain superfamily/Winged helix DNA-binding domain"/>
    <property type="match status" value="1"/>
</dbReference>
<dbReference type="InterPro" id="IPR036390">
    <property type="entry name" value="WH_DNA-bd_sf"/>
</dbReference>
<feature type="domain" description="HTH gntR-type" evidence="4">
    <location>
        <begin position="7"/>
        <end position="74"/>
    </location>
</feature>
<dbReference type="SMART" id="SM00895">
    <property type="entry name" value="FCD"/>
    <property type="match status" value="1"/>
</dbReference>
<organism evidence="5 6">
    <name type="scientific">Thalassospira profundimaris</name>
    <dbReference type="NCBI Taxonomy" id="502049"/>
    <lineage>
        <taxon>Bacteria</taxon>
        <taxon>Pseudomonadati</taxon>
        <taxon>Pseudomonadota</taxon>
        <taxon>Alphaproteobacteria</taxon>
        <taxon>Rhodospirillales</taxon>
        <taxon>Thalassospiraceae</taxon>
        <taxon>Thalassospira</taxon>
    </lineage>
</organism>
<dbReference type="SUPFAM" id="SSF46785">
    <property type="entry name" value="Winged helix' DNA-binding domain"/>
    <property type="match status" value="1"/>
</dbReference>
<dbReference type="InterPro" id="IPR000485">
    <property type="entry name" value="AsnC-type_HTH_dom"/>
</dbReference>
<dbReference type="OrthoDB" id="9812290at2"/>
<dbReference type="PRINTS" id="PR00033">
    <property type="entry name" value="HTHASNC"/>
</dbReference>
<dbReference type="Gene3D" id="1.20.120.530">
    <property type="entry name" value="GntR ligand-binding domain-like"/>
    <property type="match status" value="1"/>
</dbReference>
<dbReference type="Proteomes" id="UP000253226">
    <property type="component" value="Unassembled WGS sequence"/>
</dbReference>
<dbReference type="SUPFAM" id="SSF48008">
    <property type="entry name" value="GntR ligand-binding domain-like"/>
    <property type="match status" value="1"/>
</dbReference>
<dbReference type="RefSeq" id="WP_114103854.1">
    <property type="nucleotide sequence ID" value="NZ_JPWF01000015.1"/>
</dbReference>
<dbReference type="GO" id="GO:0003700">
    <property type="term" value="F:DNA-binding transcription factor activity"/>
    <property type="evidence" value="ECO:0007669"/>
    <property type="project" value="InterPro"/>
</dbReference>
<reference evidence="5 6" key="1">
    <citation type="submission" date="2014-07" db="EMBL/GenBank/DDBJ databases">
        <title>Draft genome sequence of Thalassospira profundimaris 35.</title>
        <authorList>
            <person name="Lai Q."/>
            <person name="Shao Z."/>
        </authorList>
    </citation>
    <scope>NUCLEOTIDE SEQUENCE [LARGE SCALE GENOMIC DNA]</scope>
    <source>
        <strain evidence="5 6">35</strain>
    </source>
</reference>
<evidence type="ECO:0000313" key="5">
    <source>
        <dbReference type="EMBL" id="RCK32411.1"/>
    </source>
</evidence>
<dbReference type="PANTHER" id="PTHR43537:SF49">
    <property type="entry name" value="TRANSCRIPTIONAL REGULATORY PROTEIN"/>
    <property type="match status" value="1"/>
</dbReference>
<evidence type="ECO:0000313" key="6">
    <source>
        <dbReference type="Proteomes" id="UP000253226"/>
    </source>
</evidence>
<evidence type="ECO:0000256" key="3">
    <source>
        <dbReference type="ARBA" id="ARBA00023163"/>
    </source>
</evidence>
<evidence type="ECO:0000259" key="4">
    <source>
        <dbReference type="PROSITE" id="PS50949"/>
    </source>
</evidence>
<dbReference type="InterPro" id="IPR036388">
    <property type="entry name" value="WH-like_DNA-bd_sf"/>
</dbReference>